<dbReference type="EMBL" id="JARBJD010000108">
    <property type="protein sequence ID" value="KAK2952074.1"/>
    <property type="molecule type" value="Genomic_DNA"/>
</dbReference>
<gene>
    <name evidence="1" type="ORF">BLNAU_12925</name>
</gene>
<sequence length="264" mass="29874">MEEYDLVWERGNRSFTINFERLPYDSLYYDEQELQPHHVNDNIVEDMAEKFREIKQPPSFMASLPKKKIRQKKFKQLRYSDIVRDDLKGTSKPHAAFEETQHTAHSLNDNLSNLETARQAAKPSKNKHSVNSFFGQSVISSSCLPTETLYPYRTTSQNFTPAPLALITDSVESAVVEHQLGAIRKQGLTGKSFQRDILMVTTEPDDNNETHSTFRAIPSVGPLHMVFSEVSTELQTQPNQGPVVEKLISSLSQGLNPKTGKPDP</sequence>
<accession>A0ABQ9XMN7</accession>
<dbReference type="Proteomes" id="UP001281761">
    <property type="component" value="Unassembled WGS sequence"/>
</dbReference>
<evidence type="ECO:0000313" key="2">
    <source>
        <dbReference type="Proteomes" id="UP001281761"/>
    </source>
</evidence>
<name>A0ABQ9XMN7_9EUKA</name>
<organism evidence="1 2">
    <name type="scientific">Blattamonas nauphoetae</name>
    <dbReference type="NCBI Taxonomy" id="2049346"/>
    <lineage>
        <taxon>Eukaryota</taxon>
        <taxon>Metamonada</taxon>
        <taxon>Preaxostyla</taxon>
        <taxon>Oxymonadida</taxon>
        <taxon>Blattamonas</taxon>
    </lineage>
</organism>
<reference evidence="1 2" key="1">
    <citation type="journal article" date="2022" name="bioRxiv">
        <title>Genomics of Preaxostyla Flagellates Illuminates Evolutionary Transitions and the Path Towards Mitochondrial Loss.</title>
        <authorList>
            <person name="Novak L.V.F."/>
            <person name="Treitli S.C."/>
            <person name="Pyrih J."/>
            <person name="Halakuc P."/>
            <person name="Pipaliya S.V."/>
            <person name="Vacek V."/>
            <person name="Brzon O."/>
            <person name="Soukal P."/>
            <person name="Eme L."/>
            <person name="Dacks J.B."/>
            <person name="Karnkowska A."/>
            <person name="Elias M."/>
            <person name="Hampl V."/>
        </authorList>
    </citation>
    <scope>NUCLEOTIDE SEQUENCE [LARGE SCALE GENOMIC DNA]</scope>
    <source>
        <strain evidence="1">NAU3</strain>
        <tissue evidence="1">Gut</tissue>
    </source>
</reference>
<comment type="caution">
    <text evidence="1">The sequence shown here is derived from an EMBL/GenBank/DDBJ whole genome shotgun (WGS) entry which is preliminary data.</text>
</comment>
<protein>
    <submittedName>
        <fullName evidence="1">Uncharacterized protein</fullName>
    </submittedName>
</protein>
<keyword evidence="2" id="KW-1185">Reference proteome</keyword>
<evidence type="ECO:0000313" key="1">
    <source>
        <dbReference type="EMBL" id="KAK2952074.1"/>
    </source>
</evidence>
<proteinExistence type="predicted"/>